<dbReference type="InterPro" id="IPR036513">
    <property type="entry name" value="STAS_dom_sf"/>
</dbReference>
<dbReference type="PROSITE" id="PS50801">
    <property type="entry name" value="STAS"/>
    <property type="match status" value="1"/>
</dbReference>
<dbReference type="Pfam" id="PF01740">
    <property type="entry name" value="STAS"/>
    <property type="match status" value="1"/>
</dbReference>
<evidence type="ECO:0000313" key="2">
    <source>
        <dbReference type="EMBL" id="MBA8953114.1"/>
    </source>
</evidence>
<protein>
    <submittedName>
        <fullName evidence="2">Anti-anti-sigma factor</fullName>
    </submittedName>
</protein>
<accession>A0A7W3QN16</accession>
<keyword evidence="3" id="KW-1185">Reference proteome</keyword>
<dbReference type="GO" id="GO:0043856">
    <property type="term" value="F:anti-sigma factor antagonist activity"/>
    <property type="evidence" value="ECO:0007669"/>
    <property type="project" value="TreeGrafter"/>
</dbReference>
<proteinExistence type="predicted"/>
<sequence length="92" mass="9943">MTTGPVLEEQLGQAAELARAAVLVDLAAVEFLDAGGLRVLVRWHLALTRQGVPLVLCGATGRATRAMQITGLDQVLYVRPDIEQAMHWLDHG</sequence>
<dbReference type="EMBL" id="JACJIA010000006">
    <property type="protein sequence ID" value="MBA8953114.1"/>
    <property type="molecule type" value="Genomic_DNA"/>
</dbReference>
<dbReference type="InterPro" id="IPR002645">
    <property type="entry name" value="STAS_dom"/>
</dbReference>
<organism evidence="2 3">
    <name type="scientific">Actinomadura namibiensis</name>
    <dbReference type="NCBI Taxonomy" id="182080"/>
    <lineage>
        <taxon>Bacteria</taxon>
        <taxon>Bacillati</taxon>
        <taxon>Actinomycetota</taxon>
        <taxon>Actinomycetes</taxon>
        <taxon>Streptosporangiales</taxon>
        <taxon>Thermomonosporaceae</taxon>
        <taxon>Actinomadura</taxon>
    </lineage>
</organism>
<evidence type="ECO:0000259" key="1">
    <source>
        <dbReference type="PROSITE" id="PS50801"/>
    </source>
</evidence>
<feature type="domain" description="STAS" evidence="1">
    <location>
        <begin position="1"/>
        <end position="89"/>
    </location>
</feature>
<name>A0A7W3QN16_ACTNM</name>
<dbReference type="PANTHER" id="PTHR33495">
    <property type="entry name" value="ANTI-SIGMA FACTOR ANTAGONIST TM_1081-RELATED-RELATED"/>
    <property type="match status" value="1"/>
</dbReference>
<dbReference type="PANTHER" id="PTHR33495:SF2">
    <property type="entry name" value="ANTI-SIGMA FACTOR ANTAGONIST TM_1081-RELATED"/>
    <property type="match status" value="1"/>
</dbReference>
<dbReference type="AlphaFoldDB" id="A0A7W3QN16"/>
<reference evidence="2 3" key="1">
    <citation type="submission" date="2020-08" db="EMBL/GenBank/DDBJ databases">
        <title>Genomic Encyclopedia of Type Strains, Phase IV (KMG-IV): sequencing the most valuable type-strain genomes for metagenomic binning, comparative biology and taxonomic classification.</title>
        <authorList>
            <person name="Goeker M."/>
        </authorList>
    </citation>
    <scope>NUCLEOTIDE SEQUENCE [LARGE SCALE GENOMIC DNA]</scope>
    <source>
        <strain evidence="2 3">DSM 44197</strain>
    </source>
</reference>
<evidence type="ECO:0000313" key="3">
    <source>
        <dbReference type="Proteomes" id="UP000572680"/>
    </source>
</evidence>
<dbReference type="SUPFAM" id="SSF52091">
    <property type="entry name" value="SpoIIaa-like"/>
    <property type="match status" value="1"/>
</dbReference>
<dbReference type="CDD" id="cd07043">
    <property type="entry name" value="STAS_anti-anti-sigma_factors"/>
    <property type="match status" value="1"/>
</dbReference>
<dbReference type="Proteomes" id="UP000572680">
    <property type="component" value="Unassembled WGS sequence"/>
</dbReference>
<dbReference type="Gene3D" id="3.30.750.24">
    <property type="entry name" value="STAS domain"/>
    <property type="match status" value="1"/>
</dbReference>
<gene>
    <name evidence="2" type="ORF">HNR61_004764</name>
</gene>
<comment type="caution">
    <text evidence="2">The sequence shown here is derived from an EMBL/GenBank/DDBJ whole genome shotgun (WGS) entry which is preliminary data.</text>
</comment>